<dbReference type="PROSITE" id="PS50113">
    <property type="entry name" value="PAC"/>
    <property type="match status" value="1"/>
</dbReference>
<dbReference type="GO" id="GO:0005634">
    <property type="term" value="C:nucleus"/>
    <property type="evidence" value="ECO:0007669"/>
    <property type="project" value="TreeGrafter"/>
</dbReference>
<dbReference type="InterPro" id="IPR004827">
    <property type="entry name" value="bZIP"/>
</dbReference>
<keyword evidence="3" id="KW-0157">Chromophore</keyword>
<keyword evidence="1" id="KW-0285">Flavoprotein</keyword>
<evidence type="ECO:0000259" key="6">
    <source>
        <dbReference type="PROSITE" id="PS50113"/>
    </source>
</evidence>
<keyword evidence="9" id="KW-0418">Kinase</keyword>
<dbReference type="SMART" id="SM00338">
    <property type="entry name" value="BRLZ"/>
    <property type="match status" value="1"/>
</dbReference>
<keyword evidence="10" id="KW-1185">Reference proteome</keyword>
<dbReference type="EMBL" id="JAGRRH010000027">
    <property type="protein sequence ID" value="KAG7340473.1"/>
    <property type="molecule type" value="Genomic_DNA"/>
</dbReference>
<reference evidence="9" key="1">
    <citation type="journal article" date="2021" name="Sci. Rep.">
        <title>Diploid genomic architecture of Nitzschia inconspicua, an elite biomass production diatom.</title>
        <authorList>
            <person name="Oliver A."/>
            <person name="Podell S."/>
            <person name="Pinowska A."/>
            <person name="Traller J.C."/>
            <person name="Smith S.R."/>
            <person name="McClure R."/>
            <person name="Beliaev A."/>
            <person name="Bohutskyi P."/>
            <person name="Hill E.A."/>
            <person name="Rabines A."/>
            <person name="Zheng H."/>
            <person name="Allen L.Z."/>
            <person name="Kuo A."/>
            <person name="Grigoriev I.V."/>
            <person name="Allen A.E."/>
            <person name="Hazlebeck D."/>
            <person name="Allen E.E."/>
        </authorList>
    </citation>
    <scope>NUCLEOTIDE SEQUENCE</scope>
    <source>
        <strain evidence="9">Hildebrandi</strain>
    </source>
</reference>
<feature type="domain" description="PAS" evidence="5">
    <location>
        <begin position="330"/>
        <end position="355"/>
    </location>
</feature>
<dbReference type="Pfam" id="PF07716">
    <property type="entry name" value="bZIP_2"/>
    <property type="match status" value="1"/>
</dbReference>
<keyword evidence="2" id="KW-0288">FMN</keyword>
<dbReference type="NCBIfam" id="TIGR00229">
    <property type="entry name" value="sensory_box"/>
    <property type="match status" value="1"/>
</dbReference>
<feature type="region of interest" description="Disordered" evidence="4">
    <location>
        <begin position="67"/>
        <end position="86"/>
    </location>
</feature>
<evidence type="ECO:0000313" key="10">
    <source>
        <dbReference type="Proteomes" id="UP000693970"/>
    </source>
</evidence>
<dbReference type="Proteomes" id="UP000693970">
    <property type="component" value="Unassembled WGS sequence"/>
</dbReference>
<dbReference type="AlphaFoldDB" id="A0A9K3KCI7"/>
<evidence type="ECO:0000256" key="1">
    <source>
        <dbReference type="ARBA" id="ARBA00022630"/>
    </source>
</evidence>
<evidence type="ECO:0000313" key="9">
    <source>
        <dbReference type="EMBL" id="KAG7340473.1"/>
    </source>
</evidence>
<evidence type="ECO:0000259" key="7">
    <source>
        <dbReference type="PROSITE" id="PS50217"/>
    </source>
</evidence>
<feature type="domain" description="PAC" evidence="6">
    <location>
        <begin position="380"/>
        <end position="434"/>
    </location>
</feature>
<gene>
    <name evidence="9" type="ORF">IV203_024016</name>
    <name evidence="8" type="ORF">IV203_024546</name>
</gene>
<dbReference type="OrthoDB" id="447251at2759"/>
<organism evidence="9 10">
    <name type="scientific">Nitzschia inconspicua</name>
    <dbReference type="NCBI Taxonomy" id="303405"/>
    <lineage>
        <taxon>Eukaryota</taxon>
        <taxon>Sar</taxon>
        <taxon>Stramenopiles</taxon>
        <taxon>Ochrophyta</taxon>
        <taxon>Bacillariophyta</taxon>
        <taxon>Bacillariophyceae</taxon>
        <taxon>Bacillariophycidae</taxon>
        <taxon>Bacillariales</taxon>
        <taxon>Bacillariaceae</taxon>
        <taxon>Nitzschia</taxon>
    </lineage>
</organism>
<protein>
    <submittedName>
        <fullName evidence="9">PAS/PAC sensor hybrid histidine kinase</fullName>
    </submittedName>
</protein>
<dbReference type="PANTHER" id="PTHR47429">
    <property type="entry name" value="PROTEIN TWIN LOV 1"/>
    <property type="match status" value="1"/>
</dbReference>
<dbReference type="CDD" id="cd14809">
    <property type="entry name" value="bZIP_AUREO-like"/>
    <property type="match status" value="1"/>
</dbReference>
<sequence>MSHPITIPIFGCSTGKQHHDSADDGVDWIQDMNRGAGDQDMDFDLLAEYLLEDNPVQAGHETNFDFHTTSAPGSSVVSPEQSVDGLGDAGVAQARQIITQQAQNSGHSPNNLHQHSLYASSAATSAPAQNPGNLPVPQLAAHGINVPTPIPQYASQQQRAPIAPSGGISGATLAQQPEMVVTKRRRSDHSILGGFEAHPVLSDPAAVAAALQGRGRKKSQAQIDRRRERNRILARRTRLRKKFFFESLQKEVIDLQRENSALKEIVRSQISEEEGRQLLEDCDASEKLPQAVLEACGELSSDMDQQDFNLIKSIQQSQHSFVITDPSLPDNPIVFASDDFLNLTGYAREDVLGRNCRFLQGSETSKDKVDEIRKCLSTGDDVSVTLVNYTSDGVPFWNKLFIAALRDAQSNIVNYIGVVVKVSSPEPGDPEFGRVISEDLLDDDMDDMQMDADITVKDIEEAVDAAVAAAPSLLSG</sequence>
<reference evidence="9" key="2">
    <citation type="submission" date="2021-04" db="EMBL/GenBank/DDBJ databases">
        <authorList>
            <person name="Podell S."/>
        </authorList>
    </citation>
    <scope>NUCLEOTIDE SEQUENCE</scope>
    <source>
        <strain evidence="9">Hildebrandi</strain>
    </source>
</reference>
<dbReference type="PANTHER" id="PTHR47429:SF2">
    <property type="entry name" value="PROTEIN TWIN LOV 1"/>
    <property type="match status" value="1"/>
</dbReference>
<feature type="compositionally biased region" description="Polar residues" evidence="4">
    <location>
        <begin position="67"/>
        <end position="81"/>
    </location>
</feature>
<evidence type="ECO:0000259" key="5">
    <source>
        <dbReference type="PROSITE" id="PS50112"/>
    </source>
</evidence>
<dbReference type="Pfam" id="PF13426">
    <property type="entry name" value="PAS_9"/>
    <property type="match status" value="1"/>
</dbReference>
<proteinExistence type="predicted"/>
<dbReference type="EMBL" id="JAGRRH010000060">
    <property type="protein sequence ID" value="KAG7338298.1"/>
    <property type="molecule type" value="Genomic_DNA"/>
</dbReference>
<dbReference type="InterPro" id="IPR000700">
    <property type="entry name" value="PAS-assoc_C"/>
</dbReference>
<name>A0A9K3KCI7_9STRA</name>
<dbReference type="GO" id="GO:0003700">
    <property type="term" value="F:DNA-binding transcription factor activity"/>
    <property type="evidence" value="ECO:0007669"/>
    <property type="project" value="InterPro"/>
</dbReference>
<evidence type="ECO:0000256" key="3">
    <source>
        <dbReference type="ARBA" id="ARBA00022991"/>
    </source>
</evidence>
<dbReference type="CDD" id="cd00130">
    <property type="entry name" value="PAS"/>
    <property type="match status" value="1"/>
</dbReference>
<evidence type="ECO:0000313" key="8">
    <source>
        <dbReference type="EMBL" id="KAG7338298.1"/>
    </source>
</evidence>
<evidence type="ECO:0000256" key="4">
    <source>
        <dbReference type="SAM" id="MobiDB-lite"/>
    </source>
</evidence>
<dbReference type="PROSITE" id="PS50217">
    <property type="entry name" value="BZIP"/>
    <property type="match status" value="1"/>
</dbReference>
<keyword evidence="9" id="KW-0808">Transferase</keyword>
<dbReference type="InterPro" id="IPR000014">
    <property type="entry name" value="PAS"/>
</dbReference>
<evidence type="ECO:0000256" key="2">
    <source>
        <dbReference type="ARBA" id="ARBA00022643"/>
    </source>
</evidence>
<comment type="caution">
    <text evidence="9">The sequence shown here is derived from an EMBL/GenBank/DDBJ whole genome shotgun (WGS) entry which is preliminary data.</text>
</comment>
<feature type="domain" description="BZIP" evidence="7">
    <location>
        <begin position="220"/>
        <end position="264"/>
    </location>
</feature>
<accession>A0A9K3KCI7</accession>
<dbReference type="PROSITE" id="PS50112">
    <property type="entry name" value="PAS"/>
    <property type="match status" value="1"/>
</dbReference>
<dbReference type="GO" id="GO:0016301">
    <property type="term" value="F:kinase activity"/>
    <property type="evidence" value="ECO:0007669"/>
    <property type="project" value="UniProtKB-KW"/>
</dbReference>